<organism evidence="1 2">
    <name type="scientific">Paenibacillus lemnae</name>
    <dbReference type="NCBI Taxonomy" id="1330551"/>
    <lineage>
        <taxon>Bacteria</taxon>
        <taxon>Bacillati</taxon>
        <taxon>Bacillota</taxon>
        <taxon>Bacilli</taxon>
        <taxon>Bacillales</taxon>
        <taxon>Paenibacillaceae</taxon>
        <taxon>Paenibacillus</taxon>
    </lineage>
</organism>
<evidence type="ECO:0000313" key="2">
    <source>
        <dbReference type="Proteomes" id="UP000565468"/>
    </source>
</evidence>
<proteinExistence type="predicted"/>
<dbReference type="RefSeq" id="WP_211184483.1">
    <property type="nucleotide sequence ID" value="NZ_JABBPN010000005.1"/>
</dbReference>
<dbReference type="EMBL" id="JABBPN010000005">
    <property type="protein sequence ID" value="NMO95724.1"/>
    <property type="molecule type" value="Genomic_DNA"/>
</dbReference>
<sequence>MERARGLLLRAGSSAEGTSACVNVSYYKRSFHRYGDSVVGPILGLSLNSNLIFLISPVENSLRLKISLKLAGILQAGQKKS</sequence>
<name>A0A848M867_PAELE</name>
<dbReference type="AlphaFoldDB" id="A0A848M867"/>
<protein>
    <submittedName>
        <fullName evidence="1">Uncharacterized protein</fullName>
    </submittedName>
</protein>
<evidence type="ECO:0000313" key="1">
    <source>
        <dbReference type="EMBL" id="NMO95724.1"/>
    </source>
</evidence>
<comment type="caution">
    <text evidence="1">The sequence shown here is derived from an EMBL/GenBank/DDBJ whole genome shotgun (WGS) entry which is preliminary data.</text>
</comment>
<dbReference type="Proteomes" id="UP000565468">
    <property type="component" value="Unassembled WGS sequence"/>
</dbReference>
<accession>A0A848M867</accession>
<keyword evidence="2" id="KW-1185">Reference proteome</keyword>
<gene>
    <name evidence="1" type="ORF">HII30_08050</name>
</gene>
<reference evidence="1 2" key="1">
    <citation type="submission" date="2020-04" db="EMBL/GenBank/DDBJ databases">
        <title>Paenibacillus algicola sp. nov., a novel marine bacterium producing alginate lyase.</title>
        <authorList>
            <person name="Huang H."/>
        </authorList>
    </citation>
    <scope>NUCLEOTIDE SEQUENCE [LARGE SCALE GENOMIC DNA]</scope>
    <source>
        <strain evidence="1 2">L7-75</strain>
    </source>
</reference>